<keyword evidence="6" id="KW-0472">Membrane</keyword>
<dbReference type="GO" id="GO:0010436">
    <property type="term" value="F:carotenoid dioxygenase activity"/>
    <property type="evidence" value="ECO:0007669"/>
    <property type="project" value="TreeGrafter"/>
</dbReference>
<proteinExistence type="inferred from homology"/>
<feature type="binding site" evidence="5">
    <location>
        <position position="279"/>
    </location>
    <ligand>
        <name>Fe cation</name>
        <dbReference type="ChEBI" id="CHEBI:24875"/>
        <note>catalytic</note>
    </ligand>
</feature>
<gene>
    <name evidence="7" type="ORF">AKO1_008050</name>
</gene>
<dbReference type="AlphaFoldDB" id="A0AAW2YPW4"/>
<evidence type="ECO:0000256" key="3">
    <source>
        <dbReference type="ARBA" id="ARBA00023002"/>
    </source>
</evidence>
<feature type="transmembrane region" description="Helical" evidence="6">
    <location>
        <begin position="6"/>
        <end position="27"/>
    </location>
</feature>
<feature type="binding site" evidence="5">
    <location>
        <position position="230"/>
    </location>
    <ligand>
        <name>Fe cation</name>
        <dbReference type="ChEBI" id="CHEBI:24875"/>
        <note>catalytic</note>
    </ligand>
</feature>
<dbReference type="Pfam" id="PF03055">
    <property type="entry name" value="RPE65"/>
    <property type="match status" value="1"/>
</dbReference>
<evidence type="ECO:0000256" key="6">
    <source>
        <dbReference type="SAM" id="Phobius"/>
    </source>
</evidence>
<comment type="similarity">
    <text evidence="1">Belongs to the carotenoid oxygenase family.</text>
</comment>
<dbReference type="PANTHER" id="PTHR10543:SF89">
    <property type="entry name" value="CAROTENOID 9,10(9',10')-CLEAVAGE DIOXYGENASE 1"/>
    <property type="match status" value="1"/>
</dbReference>
<keyword evidence="2 5" id="KW-0479">Metal-binding</keyword>
<dbReference type="GO" id="GO:0016121">
    <property type="term" value="P:carotene catabolic process"/>
    <property type="evidence" value="ECO:0007669"/>
    <property type="project" value="TreeGrafter"/>
</dbReference>
<reference evidence="7 8" key="1">
    <citation type="submission" date="2024-03" db="EMBL/GenBank/DDBJ databases">
        <title>The Acrasis kona genome and developmental transcriptomes reveal deep origins of eukaryotic multicellular pathways.</title>
        <authorList>
            <person name="Sheikh S."/>
            <person name="Fu C.-J."/>
            <person name="Brown M.W."/>
            <person name="Baldauf S.L."/>
        </authorList>
    </citation>
    <scope>NUCLEOTIDE SEQUENCE [LARGE SCALE GENOMIC DNA]</scope>
    <source>
        <strain evidence="7 8">ATCC MYA-3509</strain>
    </source>
</reference>
<keyword evidence="6" id="KW-0812">Transmembrane</keyword>
<feature type="non-terminal residue" evidence="7">
    <location>
        <position position="1"/>
    </location>
</feature>
<evidence type="ECO:0000256" key="1">
    <source>
        <dbReference type="ARBA" id="ARBA00006787"/>
    </source>
</evidence>
<evidence type="ECO:0000313" key="7">
    <source>
        <dbReference type="EMBL" id="KAL0479232.1"/>
    </source>
</evidence>
<dbReference type="GO" id="GO:0046872">
    <property type="term" value="F:metal ion binding"/>
    <property type="evidence" value="ECO:0007669"/>
    <property type="project" value="UniProtKB-KW"/>
</dbReference>
<evidence type="ECO:0000256" key="2">
    <source>
        <dbReference type="ARBA" id="ARBA00022723"/>
    </source>
</evidence>
<evidence type="ECO:0000256" key="5">
    <source>
        <dbReference type="PIRSR" id="PIRSR604294-1"/>
    </source>
</evidence>
<evidence type="ECO:0000313" key="8">
    <source>
        <dbReference type="Proteomes" id="UP001431209"/>
    </source>
</evidence>
<comment type="caution">
    <text evidence="7">The sequence shown here is derived from an EMBL/GenBank/DDBJ whole genome shotgun (WGS) entry which is preliminary data.</text>
</comment>
<comment type="cofactor">
    <cofactor evidence="5">
        <name>Fe(2+)</name>
        <dbReference type="ChEBI" id="CHEBI:29033"/>
    </cofactor>
    <text evidence="5">Binds 1 Fe(2+) ion per subunit.</text>
</comment>
<sequence length="548" mass="62039">ESSTTIITSLISAIKFLLLPLTTLWAIQRLLLDQFITILRGISATTPPNKFLSVDNNYGPIQDELTDAILQINGAIPEDLPDGIYIRNGSNPQFKPRGKYHFFDGDGHIHSVTITTKDGSDKLREAKYTNRYVRTDKYLVEKKTGHSVAYGINDFTNFFKYLDYGYQKLVFGVDHIPDHNSANTSLIYFAGRCLATFEGSLPYSVQLPSLKTIRLEDFNNTYHSGGFTAHPKIDPDTGVMYAFNYDVVKPYLKYSIIEPDGTTRMQTPIDDAPFPTMHHDFLITKNYSIFIFGSVVFSFYGIVKGEPFFRFVSEKNMKIGVLPRDSFTNTPGQIKWFDAQPGMIFHHSNAYEEDDGESIVITTCRYSHLDLDIQLGEPEEVVADNKKADFYEYKLNMKTGMLQEGVIKFVNLSSPSSKSVAVKCEFPNIHSSLVGRKNRYVWAALAREKGEGASPGVVKIDLEKKTFLEYRCGENVFGGEWNFVEKVGAVKEQDGYIMSFTHDVNNGSSYLDIVDAETMKSCTKLRMPRRIPYGFHGLYVTEKEMMSI</sequence>
<feature type="binding site" evidence="5">
    <location>
        <position position="536"/>
    </location>
    <ligand>
        <name>Fe cation</name>
        <dbReference type="ChEBI" id="CHEBI:24875"/>
        <note>catalytic</note>
    </ligand>
</feature>
<keyword evidence="8" id="KW-1185">Reference proteome</keyword>
<dbReference type="InterPro" id="IPR004294">
    <property type="entry name" value="Carotenoid_Oase"/>
</dbReference>
<feature type="transmembrane region" description="Helical" evidence="6">
    <location>
        <begin position="287"/>
        <end position="303"/>
    </location>
</feature>
<keyword evidence="6" id="KW-1133">Transmembrane helix</keyword>
<evidence type="ECO:0000256" key="4">
    <source>
        <dbReference type="ARBA" id="ARBA00023004"/>
    </source>
</evidence>
<organism evidence="7 8">
    <name type="scientific">Acrasis kona</name>
    <dbReference type="NCBI Taxonomy" id="1008807"/>
    <lineage>
        <taxon>Eukaryota</taxon>
        <taxon>Discoba</taxon>
        <taxon>Heterolobosea</taxon>
        <taxon>Tetramitia</taxon>
        <taxon>Eutetramitia</taxon>
        <taxon>Acrasidae</taxon>
        <taxon>Acrasis</taxon>
    </lineage>
</organism>
<keyword evidence="4 5" id="KW-0408">Iron</keyword>
<name>A0AAW2YPW4_9EUKA</name>
<dbReference type="GO" id="GO:0009570">
    <property type="term" value="C:chloroplast stroma"/>
    <property type="evidence" value="ECO:0007669"/>
    <property type="project" value="TreeGrafter"/>
</dbReference>
<dbReference type="EMBL" id="JAOPGA020000516">
    <property type="protein sequence ID" value="KAL0479232.1"/>
    <property type="molecule type" value="Genomic_DNA"/>
</dbReference>
<dbReference type="PANTHER" id="PTHR10543">
    <property type="entry name" value="BETA-CAROTENE DIOXYGENASE"/>
    <property type="match status" value="1"/>
</dbReference>
<accession>A0AAW2YPW4</accession>
<dbReference type="Proteomes" id="UP001431209">
    <property type="component" value="Unassembled WGS sequence"/>
</dbReference>
<protein>
    <submittedName>
        <fullName evidence="7">Uncharacterized protein</fullName>
    </submittedName>
</protein>
<keyword evidence="3" id="KW-0560">Oxidoreductase</keyword>
<feature type="binding site" evidence="5">
    <location>
        <position position="346"/>
    </location>
    <ligand>
        <name>Fe cation</name>
        <dbReference type="ChEBI" id="CHEBI:24875"/>
        <note>catalytic</note>
    </ligand>
</feature>